<evidence type="ECO:0000256" key="2">
    <source>
        <dbReference type="ARBA" id="ARBA00010349"/>
    </source>
</evidence>
<dbReference type="InterPro" id="IPR009018">
    <property type="entry name" value="Signal_recog_particle_SRP9/14"/>
</dbReference>
<keyword evidence="6 9" id="KW-0733">Signal recognition particle</keyword>
<comment type="subcellular location">
    <subcellularLocation>
        <location evidence="1 9">Cytoplasm</location>
    </subcellularLocation>
</comment>
<comment type="function">
    <text evidence="8 9">Component of the signal recognition particle (SRP) complex, a ribonucleoprotein complex that mediates the cotranslational targeting of secretory and membrane proteins to the endoplasmic reticulum (ER). SRP9 together with SRP14 and the Alu portion of the SRP RNA, constitutes the elongation arrest domain of SRP. The complex of SRP9 and SRP14 is required for SRP RNA binding.</text>
</comment>
<evidence type="ECO:0000256" key="6">
    <source>
        <dbReference type="ARBA" id="ARBA00023135"/>
    </source>
</evidence>
<evidence type="ECO:0000256" key="9">
    <source>
        <dbReference type="RuleBase" id="RU368100"/>
    </source>
</evidence>
<proteinExistence type="inferred from homology"/>
<dbReference type="InterPro" id="IPR003210">
    <property type="entry name" value="Signal_recog_particle_SRP14"/>
</dbReference>
<comment type="similarity">
    <text evidence="2 9">Belongs to the SRP14 family.</text>
</comment>
<reference evidence="10" key="2">
    <citation type="submission" date="2025-09" db="UniProtKB">
        <authorList>
            <consortium name="Ensembl"/>
        </authorList>
    </citation>
    <scope>IDENTIFICATION</scope>
</reference>
<keyword evidence="11" id="KW-1185">Reference proteome</keyword>
<protein>
    <recommendedName>
        <fullName evidence="3 9">Signal recognition particle 14 kDa protein</fullName>
        <shortName evidence="9">SRP14</shortName>
    </recommendedName>
</protein>
<evidence type="ECO:0000256" key="5">
    <source>
        <dbReference type="ARBA" id="ARBA00022884"/>
    </source>
</evidence>
<keyword evidence="5 9" id="KW-0694">RNA-binding</keyword>
<organism evidence="10 11">
    <name type="scientific">Sinocyclocheilus anshuiensis</name>
    <dbReference type="NCBI Taxonomy" id="1608454"/>
    <lineage>
        <taxon>Eukaryota</taxon>
        <taxon>Metazoa</taxon>
        <taxon>Chordata</taxon>
        <taxon>Craniata</taxon>
        <taxon>Vertebrata</taxon>
        <taxon>Euteleostomi</taxon>
        <taxon>Actinopterygii</taxon>
        <taxon>Neopterygii</taxon>
        <taxon>Teleostei</taxon>
        <taxon>Ostariophysi</taxon>
        <taxon>Cypriniformes</taxon>
        <taxon>Cyprinidae</taxon>
        <taxon>Cyprininae</taxon>
        <taxon>Sinocyclocheilus</taxon>
    </lineage>
</organism>
<keyword evidence="4 9" id="KW-0963">Cytoplasm</keyword>
<evidence type="ECO:0000256" key="7">
    <source>
        <dbReference type="ARBA" id="ARBA00023274"/>
    </source>
</evidence>
<dbReference type="Ensembl" id="ENSSANT00000029846.1">
    <property type="protein sequence ID" value="ENSSANP00000028017.1"/>
    <property type="gene ID" value="ENSSANG00000014407.1"/>
</dbReference>
<name>A0A671M4R9_9TELE</name>
<evidence type="ECO:0000256" key="4">
    <source>
        <dbReference type="ARBA" id="ARBA00022490"/>
    </source>
</evidence>
<evidence type="ECO:0000256" key="3">
    <source>
        <dbReference type="ARBA" id="ARBA00017926"/>
    </source>
</evidence>
<evidence type="ECO:0000313" key="10">
    <source>
        <dbReference type="Ensembl" id="ENSSANP00000028017.1"/>
    </source>
</evidence>
<evidence type="ECO:0000256" key="1">
    <source>
        <dbReference type="ARBA" id="ARBA00004496"/>
    </source>
</evidence>
<dbReference type="GO" id="GO:0006614">
    <property type="term" value="P:SRP-dependent cotranslational protein targeting to membrane"/>
    <property type="evidence" value="ECO:0007669"/>
    <property type="project" value="UniProtKB-UniRule"/>
</dbReference>
<keyword evidence="7 9" id="KW-0687">Ribonucleoprotein</keyword>
<sequence>MAVNGGREFEAQKIESIHYKKCSTMLQGVNKDDGRTKPIPRKGHPETFEAADNKCLLRASDGKNKISTVVRKPLIDSESDYSVTVTTTYFEAEVCNISISEIANI</sequence>
<evidence type="ECO:0000256" key="8">
    <source>
        <dbReference type="ARBA" id="ARBA00045462"/>
    </source>
</evidence>
<dbReference type="GO" id="GO:0030942">
    <property type="term" value="F:endoplasmic reticulum signal peptide binding"/>
    <property type="evidence" value="ECO:0007669"/>
    <property type="project" value="UniProtKB-UniRule"/>
</dbReference>
<evidence type="ECO:0000313" key="11">
    <source>
        <dbReference type="Proteomes" id="UP000472260"/>
    </source>
</evidence>
<dbReference type="SUPFAM" id="SSF54762">
    <property type="entry name" value="Signal recognition particle alu RNA binding heterodimer, SRP9/14"/>
    <property type="match status" value="1"/>
</dbReference>
<reference evidence="10" key="1">
    <citation type="submission" date="2025-08" db="UniProtKB">
        <authorList>
            <consortium name="Ensembl"/>
        </authorList>
    </citation>
    <scope>IDENTIFICATION</scope>
</reference>
<comment type="subunit">
    <text evidence="9">Heterodimer with SRP9; binds RNA as heterodimer. Component of a signal recognition particle (SRP) complex that consists of a 7SL RNA molecule of 300 nucleotides and six protein subunits: SRP72, SRP68, SRP54, SRP19, SRP14 and SRP9.</text>
</comment>
<dbReference type="GO" id="GO:0008312">
    <property type="term" value="F:7S RNA binding"/>
    <property type="evidence" value="ECO:0007669"/>
    <property type="project" value="UniProtKB-UniRule"/>
</dbReference>
<accession>A0A671M4R9</accession>
<dbReference type="PANTHER" id="PTHR12013">
    <property type="entry name" value="SIGNAL RECOGNITION PARTICLE 14 KD PROTEIN"/>
    <property type="match status" value="1"/>
</dbReference>
<dbReference type="Proteomes" id="UP000472260">
    <property type="component" value="Unassembled WGS sequence"/>
</dbReference>
<dbReference type="GO" id="GO:0005786">
    <property type="term" value="C:signal recognition particle, endoplasmic reticulum targeting"/>
    <property type="evidence" value="ECO:0007669"/>
    <property type="project" value="UniProtKB-UniRule"/>
</dbReference>
<dbReference type="Gene3D" id="3.30.720.10">
    <property type="entry name" value="Signal recognition particle alu RNA binding heterodimer, srp9/1"/>
    <property type="match status" value="1"/>
</dbReference>
<dbReference type="AlphaFoldDB" id="A0A671M4R9"/>